<dbReference type="AlphaFoldDB" id="A0A516Q2G6"/>
<reference evidence="2 3" key="1">
    <citation type="submission" date="2019-07" db="EMBL/GenBank/DDBJ databases">
        <title>Microlunatus dokdonensis sp. nov. isolated from the rhizospheric soil of the wild plant Elymus tsukushiensis.</title>
        <authorList>
            <person name="Ghim S.-Y."/>
            <person name="Hwang Y.-J."/>
            <person name="Son J.-S."/>
            <person name="Shin J.-H."/>
        </authorList>
    </citation>
    <scope>NUCLEOTIDE SEQUENCE [LARGE SCALE GENOMIC DNA]</scope>
    <source>
        <strain evidence="2 3">KUDC0627</strain>
    </source>
</reference>
<organism evidence="2 3">
    <name type="scientific">Microlunatus elymi</name>
    <dbReference type="NCBI Taxonomy" id="2596828"/>
    <lineage>
        <taxon>Bacteria</taxon>
        <taxon>Bacillati</taxon>
        <taxon>Actinomycetota</taxon>
        <taxon>Actinomycetes</taxon>
        <taxon>Propionibacteriales</taxon>
        <taxon>Propionibacteriaceae</taxon>
        <taxon>Microlunatus</taxon>
    </lineage>
</organism>
<gene>
    <name evidence="2" type="ORF">FOE78_18420</name>
</gene>
<dbReference type="Gene3D" id="3.90.1200.10">
    <property type="match status" value="1"/>
</dbReference>
<evidence type="ECO:0000259" key="1">
    <source>
        <dbReference type="Pfam" id="PF01636"/>
    </source>
</evidence>
<dbReference type="InterPro" id="IPR011009">
    <property type="entry name" value="Kinase-like_dom_sf"/>
</dbReference>
<evidence type="ECO:0000313" key="3">
    <source>
        <dbReference type="Proteomes" id="UP000319263"/>
    </source>
</evidence>
<sequence>MHQVGTRALTRAGTMGLMTDLELDERARIWVESQTRSSIAAVTEMGGGITNTKWKVRLSRGDPVVIRWSDPAVWAEKGRDHVQREAAACRLLATSDVLLPRLIATDGYGDVAGAPANLMTWQPGSPRLDPLGTTAVHELARLAVAIHRHPVPVQDRAPTFSYRCPASPEVPDWARRPALWRRAIDIWKAGAPPTPYGLLHRDFHLGNILWDGDQVTGVVDWAEMSWGPADLDVAHICADFAMLHTLADADAFRTSYQALGGVLDRDLDGNRFWIVSDILGFLPDPAHILPGLAGARPDVRPDDVRFGLEELLERTLS</sequence>
<dbReference type="GO" id="GO:0016740">
    <property type="term" value="F:transferase activity"/>
    <property type="evidence" value="ECO:0007669"/>
    <property type="project" value="UniProtKB-KW"/>
</dbReference>
<evidence type="ECO:0000313" key="2">
    <source>
        <dbReference type="EMBL" id="QDP97619.1"/>
    </source>
</evidence>
<name>A0A516Q2G6_9ACTN</name>
<dbReference type="SUPFAM" id="SSF56112">
    <property type="entry name" value="Protein kinase-like (PK-like)"/>
    <property type="match status" value="1"/>
</dbReference>
<feature type="domain" description="Aminoglycoside phosphotransferase" evidence="1">
    <location>
        <begin position="42"/>
        <end position="257"/>
    </location>
</feature>
<dbReference type="Pfam" id="PF01636">
    <property type="entry name" value="APH"/>
    <property type="match status" value="1"/>
</dbReference>
<dbReference type="Gene3D" id="3.30.200.20">
    <property type="entry name" value="Phosphorylase Kinase, domain 1"/>
    <property type="match status" value="1"/>
</dbReference>
<protein>
    <submittedName>
        <fullName evidence="2">Aminoglycoside phosphotransferase family protein</fullName>
    </submittedName>
</protein>
<accession>A0A516Q2G6</accession>
<dbReference type="EMBL" id="CP041692">
    <property type="protein sequence ID" value="QDP97619.1"/>
    <property type="molecule type" value="Genomic_DNA"/>
</dbReference>
<dbReference type="InterPro" id="IPR002575">
    <property type="entry name" value="Aminoglycoside_PTrfase"/>
</dbReference>
<dbReference type="InterPro" id="IPR051678">
    <property type="entry name" value="AGP_Transferase"/>
</dbReference>
<dbReference type="PANTHER" id="PTHR21310">
    <property type="entry name" value="AMINOGLYCOSIDE PHOSPHOTRANSFERASE-RELATED-RELATED"/>
    <property type="match status" value="1"/>
</dbReference>
<keyword evidence="3" id="KW-1185">Reference proteome</keyword>
<proteinExistence type="predicted"/>
<dbReference type="KEGG" id="mik:FOE78_18420"/>
<keyword evidence="2" id="KW-0808">Transferase</keyword>
<dbReference type="Proteomes" id="UP000319263">
    <property type="component" value="Chromosome"/>
</dbReference>
<dbReference type="OrthoDB" id="7842280at2"/>